<proteinExistence type="predicted"/>
<evidence type="ECO:0000313" key="2">
    <source>
        <dbReference type="WBParaSite" id="SPAL_0000626000.1"/>
    </source>
</evidence>
<reference evidence="2" key="1">
    <citation type="submission" date="2017-02" db="UniProtKB">
        <authorList>
            <consortium name="WormBaseParasite"/>
        </authorList>
    </citation>
    <scope>IDENTIFICATION</scope>
</reference>
<protein>
    <submittedName>
        <fullName evidence="2">Uncharacterized protein</fullName>
    </submittedName>
</protein>
<sequence length="150" mass="17293">MVNGRSHSETLIRFLKNLGSPSTHNKDIRDFSNFALTSISSKSFQLTNPLEGNLPLLSDFAIENSRTLSTSFKHYSESTHENSIYLEHKSGPRSEPKENITLNTLSKITEYHDIENNEQLNKLIEVNLNHMHINFFNSTDKIIMCVWIHF</sequence>
<evidence type="ECO:0000313" key="1">
    <source>
        <dbReference type="Proteomes" id="UP000046392"/>
    </source>
</evidence>
<dbReference type="Proteomes" id="UP000046392">
    <property type="component" value="Unplaced"/>
</dbReference>
<keyword evidence="1" id="KW-1185">Reference proteome</keyword>
<name>A0A0N5BJZ4_STREA</name>
<dbReference type="AlphaFoldDB" id="A0A0N5BJZ4"/>
<dbReference type="WBParaSite" id="SPAL_0000626000.1">
    <property type="protein sequence ID" value="SPAL_0000626000.1"/>
    <property type="gene ID" value="SPAL_0000626000"/>
</dbReference>
<accession>A0A0N5BJZ4</accession>
<organism evidence="1 2">
    <name type="scientific">Strongyloides papillosus</name>
    <name type="common">Intestinal threadworm</name>
    <dbReference type="NCBI Taxonomy" id="174720"/>
    <lineage>
        <taxon>Eukaryota</taxon>
        <taxon>Metazoa</taxon>
        <taxon>Ecdysozoa</taxon>
        <taxon>Nematoda</taxon>
        <taxon>Chromadorea</taxon>
        <taxon>Rhabditida</taxon>
        <taxon>Tylenchina</taxon>
        <taxon>Panagrolaimomorpha</taxon>
        <taxon>Strongyloidoidea</taxon>
        <taxon>Strongyloididae</taxon>
        <taxon>Strongyloides</taxon>
    </lineage>
</organism>